<protein>
    <submittedName>
        <fullName evidence="1">Uncharacterized protein</fullName>
    </submittedName>
</protein>
<gene>
    <name evidence="1" type="ORF">OSB_25970</name>
</gene>
<evidence type="ECO:0000313" key="1">
    <source>
        <dbReference type="EMBL" id="AKS47127.1"/>
    </source>
</evidence>
<organism evidence="1 2">
    <name type="scientific">Octadecabacter temperatus</name>
    <dbReference type="NCBI Taxonomy" id="1458307"/>
    <lineage>
        <taxon>Bacteria</taxon>
        <taxon>Pseudomonadati</taxon>
        <taxon>Pseudomonadota</taxon>
        <taxon>Alphaproteobacteria</taxon>
        <taxon>Rhodobacterales</taxon>
        <taxon>Roseobacteraceae</taxon>
        <taxon>Octadecabacter</taxon>
    </lineage>
</organism>
<evidence type="ECO:0000313" key="2">
    <source>
        <dbReference type="Proteomes" id="UP000067444"/>
    </source>
</evidence>
<name>A0A0K0Y8C6_9RHOB</name>
<sequence length="210" mass="23362">MADNDLSRRRWIGRITFALLCLFIIFTHLIPLEIVPPSFGGSTLIPIEQRSAAQSGVAEVEQFFDPVRWIAPQFLVLLAATWVTRRPSFAPVWVIAVVFLLADFLFQRPPGLWAALVLILTEILRGRSRSMRTLPFWLEWATVAAGIVAISVIYWVTLSIVLVPPGTLGLALIQLTLTLLAYPLVVFVSYALFGVSRPAPGETDELGHRI</sequence>
<reference evidence="1 2" key="1">
    <citation type="journal article" date="2015" name="Genome Announc.">
        <title>Closed Genome Sequence of Octadecabacter temperatus SB1, the First Mesophilic Species of the Genus Octadecabacter.</title>
        <authorList>
            <person name="Voget S."/>
            <person name="Billerbeck S."/>
            <person name="Simon M."/>
            <person name="Daniel R."/>
        </authorList>
    </citation>
    <scope>NUCLEOTIDE SEQUENCE [LARGE SCALE GENOMIC DNA]</scope>
    <source>
        <strain evidence="1 2">SB1</strain>
    </source>
</reference>
<proteinExistence type="predicted"/>
<dbReference type="EMBL" id="CP012160">
    <property type="protein sequence ID" value="AKS47127.1"/>
    <property type="molecule type" value="Genomic_DNA"/>
</dbReference>
<dbReference type="Proteomes" id="UP000067444">
    <property type="component" value="Chromosome"/>
</dbReference>
<keyword evidence="2" id="KW-1185">Reference proteome</keyword>
<dbReference type="KEGG" id="otm:OSB_25970"/>
<dbReference type="STRING" id="1458307.OSB_25970"/>
<dbReference type="OrthoDB" id="7629477at2"/>
<dbReference type="AlphaFoldDB" id="A0A0K0Y8C6"/>
<accession>A0A0K0Y8C6</accession>
<dbReference type="RefSeq" id="WP_049835357.1">
    <property type="nucleotide sequence ID" value="NZ_CP012160.1"/>
</dbReference>